<gene>
    <name evidence="2" type="ORF">SAMN04515666_11928</name>
</gene>
<protein>
    <submittedName>
        <fullName evidence="2">Uncharacterized protein</fullName>
    </submittedName>
</protein>
<dbReference type="EMBL" id="FOAN01000019">
    <property type="protein sequence ID" value="SEM69086.1"/>
    <property type="molecule type" value="Genomic_DNA"/>
</dbReference>
<dbReference type="AlphaFoldDB" id="A0A1H8AF27"/>
<accession>A0A1H8AF27</accession>
<name>A0A1H8AF27_9HYPH</name>
<dbReference type="Proteomes" id="UP000199664">
    <property type="component" value="Unassembled WGS sequence"/>
</dbReference>
<keyword evidence="3" id="KW-1185">Reference proteome</keyword>
<dbReference type="STRING" id="1036779.SAMN04515666_11928"/>
<organism evidence="2 3">
    <name type="scientific">Bosea lupini</name>
    <dbReference type="NCBI Taxonomy" id="1036779"/>
    <lineage>
        <taxon>Bacteria</taxon>
        <taxon>Pseudomonadati</taxon>
        <taxon>Pseudomonadota</taxon>
        <taxon>Alphaproteobacteria</taxon>
        <taxon>Hyphomicrobiales</taxon>
        <taxon>Boseaceae</taxon>
        <taxon>Bosea</taxon>
    </lineage>
</organism>
<feature type="compositionally biased region" description="Low complexity" evidence="1">
    <location>
        <begin position="46"/>
        <end position="56"/>
    </location>
</feature>
<proteinExistence type="predicted"/>
<evidence type="ECO:0000313" key="3">
    <source>
        <dbReference type="Proteomes" id="UP000199664"/>
    </source>
</evidence>
<feature type="region of interest" description="Disordered" evidence="1">
    <location>
        <begin position="34"/>
        <end position="66"/>
    </location>
</feature>
<reference evidence="3" key="1">
    <citation type="submission" date="2016-10" db="EMBL/GenBank/DDBJ databases">
        <authorList>
            <person name="Varghese N."/>
            <person name="Submissions S."/>
        </authorList>
    </citation>
    <scope>NUCLEOTIDE SEQUENCE [LARGE SCALE GENOMIC DNA]</scope>
    <source>
        <strain evidence="3">LMG 26383,CCUG 61248,R- 45681</strain>
    </source>
</reference>
<evidence type="ECO:0000256" key="1">
    <source>
        <dbReference type="SAM" id="MobiDB-lite"/>
    </source>
</evidence>
<dbReference type="RefSeq" id="WP_091843493.1">
    <property type="nucleotide sequence ID" value="NZ_FOAN01000019.1"/>
</dbReference>
<sequence>MPKALKSFRHGTEMIRRGASLDHLPAPVVRDLASRGLGERPEQKAAAKAGKPAAKAAKPRRDQPDE</sequence>
<evidence type="ECO:0000313" key="2">
    <source>
        <dbReference type="EMBL" id="SEM69086.1"/>
    </source>
</evidence>